<sequence>MKFNKKQLRRNMREATKNELGVLWPDVREYMEAENRKMIESLKMIHELRKLNRIDLEMAQALIQGQKEARTTLLLSIDGLKVIMIERTLNAALDSIRESVNTVLDFELL</sequence>
<protein>
    <submittedName>
        <fullName evidence="1">Uncharacterized protein</fullName>
    </submittedName>
</protein>
<dbReference type="EMBL" id="CACVAT010000384">
    <property type="protein sequence ID" value="CAA6824040.1"/>
    <property type="molecule type" value="Genomic_DNA"/>
</dbReference>
<organism evidence="1">
    <name type="scientific">uncultured Thiotrichaceae bacterium</name>
    <dbReference type="NCBI Taxonomy" id="298394"/>
    <lineage>
        <taxon>Bacteria</taxon>
        <taxon>Pseudomonadati</taxon>
        <taxon>Pseudomonadota</taxon>
        <taxon>Gammaproteobacteria</taxon>
        <taxon>Thiotrichales</taxon>
        <taxon>Thiotrichaceae</taxon>
        <taxon>environmental samples</taxon>
    </lineage>
</organism>
<name>A0A6S6U452_9GAMM</name>
<gene>
    <name evidence="1" type="ORF">HELGO_WM17122</name>
</gene>
<reference evidence="1" key="1">
    <citation type="submission" date="2020-01" db="EMBL/GenBank/DDBJ databases">
        <authorList>
            <person name="Meier V. D."/>
            <person name="Meier V D."/>
        </authorList>
    </citation>
    <scope>NUCLEOTIDE SEQUENCE</scope>
    <source>
        <strain evidence="1">HLG_WM_MAG_09</strain>
    </source>
</reference>
<dbReference type="AlphaFoldDB" id="A0A6S6U452"/>
<accession>A0A6S6U452</accession>
<evidence type="ECO:0000313" key="1">
    <source>
        <dbReference type="EMBL" id="CAA6824040.1"/>
    </source>
</evidence>
<proteinExistence type="predicted"/>